<dbReference type="GO" id="GO:0004252">
    <property type="term" value="F:serine-type endopeptidase activity"/>
    <property type="evidence" value="ECO:0007669"/>
    <property type="project" value="TreeGrafter"/>
</dbReference>
<dbReference type="PANTHER" id="PTHR42776:SF28">
    <property type="entry name" value="GLUTAMYL ENDOPEPTIDASE, CHLOROPLASTIC-RELATED"/>
    <property type="match status" value="1"/>
</dbReference>
<organism evidence="13 14">
    <name type="scientific">Chlamydomonas incerta</name>
    <dbReference type="NCBI Taxonomy" id="51695"/>
    <lineage>
        <taxon>Eukaryota</taxon>
        <taxon>Viridiplantae</taxon>
        <taxon>Chlorophyta</taxon>
        <taxon>core chlorophytes</taxon>
        <taxon>Chlorophyceae</taxon>
        <taxon>CS clade</taxon>
        <taxon>Chlamydomonadales</taxon>
        <taxon>Chlamydomonadaceae</taxon>
        <taxon>Chlamydomonas</taxon>
    </lineage>
</organism>
<dbReference type="EMBL" id="JAEHOC010000006">
    <property type="protein sequence ID" value="KAG2441171.1"/>
    <property type="molecule type" value="Genomic_DNA"/>
</dbReference>
<dbReference type="GO" id="GO:0006508">
    <property type="term" value="P:proteolysis"/>
    <property type="evidence" value="ECO:0007669"/>
    <property type="project" value="UniProtKB-KW"/>
</dbReference>
<proteinExistence type="inferred from homology"/>
<evidence type="ECO:0000256" key="10">
    <source>
        <dbReference type="ARBA" id="ARBA00073000"/>
    </source>
</evidence>
<evidence type="ECO:0000256" key="3">
    <source>
        <dbReference type="ARBA" id="ARBA00022640"/>
    </source>
</evidence>
<dbReference type="Pfam" id="PF07676">
    <property type="entry name" value="PD40"/>
    <property type="match status" value="1"/>
</dbReference>
<dbReference type="Pfam" id="PF00326">
    <property type="entry name" value="Peptidase_S9"/>
    <property type="match status" value="1"/>
</dbReference>
<keyword evidence="7" id="KW-0809">Transit peptide</keyword>
<feature type="region of interest" description="Disordered" evidence="11">
    <location>
        <begin position="81"/>
        <end position="108"/>
    </location>
</feature>
<accession>A0A835TM08</accession>
<dbReference type="Proteomes" id="UP000650467">
    <property type="component" value="Unassembled WGS sequence"/>
</dbReference>
<dbReference type="Gene3D" id="3.40.50.1820">
    <property type="entry name" value="alpha/beta hydrolase"/>
    <property type="match status" value="1"/>
</dbReference>
<dbReference type="AlphaFoldDB" id="A0A835TM08"/>
<comment type="caution">
    <text evidence="13">The sequence shown here is derived from an EMBL/GenBank/DDBJ whole genome shotgun (WGS) entry which is preliminary data.</text>
</comment>
<keyword evidence="5" id="KW-0378">Hydrolase</keyword>
<evidence type="ECO:0000256" key="1">
    <source>
        <dbReference type="ARBA" id="ARBA00004470"/>
    </source>
</evidence>
<feature type="compositionally biased region" description="Low complexity" evidence="11">
    <location>
        <begin position="607"/>
        <end position="623"/>
    </location>
</feature>
<evidence type="ECO:0000256" key="6">
    <source>
        <dbReference type="ARBA" id="ARBA00022825"/>
    </source>
</evidence>
<dbReference type="GO" id="GO:0009570">
    <property type="term" value="C:chloroplast stroma"/>
    <property type="evidence" value="ECO:0007669"/>
    <property type="project" value="UniProtKB-SubCell"/>
</dbReference>
<evidence type="ECO:0000256" key="8">
    <source>
        <dbReference type="ARBA" id="ARBA00054431"/>
    </source>
</evidence>
<evidence type="ECO:0000256" key="5">
    <source>
        <dbReference type="ARBA" id="ARBA00022801"/>
    </source>
</evidence>
<evidence type="ECO:0000256" key="7">
    <source>
        <dbReference type="ARBA" id="ARBA00022946"/>
    </source>
</evidence>
<protein>
    <recommendedName>
        <fullName evidence="10">Probable glutamyl endopeptidase, chloroplastic</fullName>
    </recommendedName>
</protein>
<dbReference type="SUPFAM" id="SSF82171">
    <property type="entry name" value="DPP6 N-terminal domain-like"/>
    <property type="match status" value="1"/>
</dbReference>
<evidence type="ECO:0000259" key="12">
    <source>
        <dbReference type="Pfam" id="PF00326"/>
    </source>
</evidence>
<dbReference type="SUPFAM" id="SSF53474">
    <property type="entry name" value="alpha/beta-Hydrolases"/>
    <property type="match status" value="1"/>
</dbReference>
<dbReference type="PANTHER" id="PTHR42776">
    <property type="entry name" value="SERINE PEPTIDASE S9 FAMILY MEMBER"/>
    <property type="match status" value="1"/>
</dbReference>
<evidence type="ECO:0000256" key="2">
    <source>
        <dbReference type="ARBA" id="ARBA00022528"/>
    </source>
</evidence>
<keyword evidence="4" id="KW-0645">Protease</keyword>
<reference evidence="13" key="1">
    <citation type="journal article" date="2020" name="bioRxiv">
        <title>Comparative genomics of Chlamydomonas.</title>
        <authorList>
            <person name="Craig R.J."/>
            <person name="Hasan A.R."/>
            <person name="Ness R.W."/>
            <person name="Keightley P.D."/>
        </authorList>
    </citation>
    <scope>NUCLEOTIDE SEQUENCE</scope>
    <source>
        <strain evidence="13">SAG 7.73</strain>
    </source>
</reference>
<feature type="region of interest" description="Disordered" evidence="11">
    <location>
        <begin position="607"/>
        <end position="647"/>
    </location>
</feature>
<name>A0A835TM08_CHLIN</name>
<feature type="domain" description="Peptidase S9 prolyl oligopeptidase catalytic" evidence="12">
    <location>
        <begin position="887"/>
        <end position="1040"/>
    </location>
</feature>
<dbReference type="InterPro" id="IPR001375">
    <property type="entry name" value="Peptidase_S9_cat"/>
</dbReference>
<keyword evidence="14" id="KW-1185">Reference proteome</keyword>
<keyword evidence="3" id="KW-0934">Plastid</keyword>
<comment type="function">
    <text evidence="8">Serine-type protease active in vitro against the LHCII N-terminal. Cleaves its substrate on the carboxy-side of Glu residues.</text>
</comment>
<comment type="subcellular location">
    <subcellularLocation>
        <location evidence="1">Plastid</location>
        <location evidence="1">Chloroplast stroma</location>
    </subcellularLocation>
</comment>
<dbReference type="InterPro" id="IPR029058">
    <property type="entry name" value="AB_hydrolase_fold"/>
</dbReference>
<sequence>MLRAGSSGPRVLSSLLARSCVDAKLVPMQSRGMMGGGSMGGALRRGEAWAAAAGLASLSPFRARAAARMCVLAAQLGAEGSAPADVPSTSTSTAPAAPAAPSSSLPLSSTVGGGAIRAGSGYKLPPPEIAAIVDAPAQPALSYSPDRKLFLQLDRPPSLPPIYEMARPELKLGGVRLDPDLYARSKMSYYTGISIVPSTEVVPAAADKCHHVAGYPPGSWLNYVSWSPDGTKIAFTVRSPGGPGDPPRRPLELWLADPATGACRPALPPPPPGAAPLGLPYTALNTVFDDYAWLDDNTLVAAVLPAGLAPPPAKPPLPPGPKIQDNTARKKAQGRTWPDLLKDEYDVALWEHYGTSELLRLDTASGEAVVIGPPRMYIEVDPSPDGKYLLVTWLERPWSTALPAGRFPRRTQLWNRDGGLVRELAALPLAEDIPIAFNSCRPGPRGISWRDDAPSEIYWIEAQDGGDPAVEVSPRDVVFGLRADAAAADGAAAPRRIAQTDLRCGGVAWCDGDLAILFESWYKSRRSVWWRFSPDRPEQPKTVIYDRNYEDVYGDPGSPLTRRTQWGTYAIARISPDPATLAALQAAAADTEAAAAAAEAAAAAAAPSAGSGSSDAEAASASAGNDTSKEGGASNGTSAAPAAAAAPKRVTRAGLASGLGTWLLMSGSGASPEGNKPFLDLFHLESGETHRLWQSQPPYYETSGSIMSDTDPAQPLTLEGLSMMFGRESASDPPQTYLRTLTDAGRSWQERQVTNFPHPYPQLRELQREVLRYPRSDGVMLTATMYTPPGYDPKAHGPLPCIVWAYPREFKTKEAAGQMRRSPHQFTSIGSTSPTLWLARGYAVLDGPTLPIVADVQEESEGSTTAGPAPEPNDTFIEQLTDSARSAVTEVVKRGVADPARVSVGGHSYGAFMTANLVAHAPDLFAAGIARTGAYNRTLTPFGFQNEERTLWQAPDVYNRMSPFMAADKISKPLLLVHGEDDNNPGTFPLQSERFYQALKGHGAACRLVLLPHEGHGYRAYESIMHCLYEQDQWIERYAGYGRLDPGYVTEDSAGPDGSASE</sequence>
<evidence type="ECO:0000313" key="13">
    <source>
        <dbReference type="EMBL" id="KAG2441171.1"/>
    </source>
</evidence>
<dbReference type="FunFam" id="3.40.50.1820:FF:000049">
    <property type="entry name" value="probable glutamyl endopeptidase, chloroplastic"/>
    <property type="match status" value="1"/>
</dbReference>
<dbReference type="OrthoDB" id="43744at2759"/>
<evidence type="ECO:0000256" key="11">
    <source>
        <dbReference type="SAM" id="MobiDB-lite"/>
    </source>
</evidence>
<dbReference type="InterPro" id="IPR011659">
    <property type="entry name" value="WD40"/>
</dbReference>
<evidence type="ECO:0000256" key="4">
    <source>
        <dbReference type="ARBA" id="ARBA00022670"/>
    </source>
</evidence>
<comment type="similarity">
    <text evidence="9">Belongs to the peptidase S9D family.</text>
</comment>
<gene>
    <name evidence="13" type="ORF">HXX76_004023</name>
</gene>
<feature type="compositionally biased region" description="Pro residues" evidence="11">
    <location>
        <begin position="311"/>
        <end position="321"/>
    </location>
</feature>
<evidence type="ECO:0000313" key="14">
    <source>
        <dbReference type="Proteomes" id="UP000650467"/>
    </source>
</evidence>
<keyword evidence="2" id="KW-0150">Chloroplast</keyword>
<feature type="region of interest" description="Disordered" evidence="11">
    <location>
        <begin position="311"/>
        <end position="334"/>
    </location>
</feature>
<keyword evidence="6" id="KW-0720">Serine protease</keyword>
<evidence type="ECO:0000256" key="9">
    <source>
        <dbReference type="ARBA" id="ARBA00060950"/>
    </source>
</evidence>